<dbReference type="Proteomes" id="UP000652198">
    <property type="component" value="Unassembled WGS sequence"/>
</dbReference>
<organism evidence="2 3">
    <name type="scientific">Paraburkholderia solitsugae</name>
    <dbReference type="NCBI Taxonomy" id="2675748"/>
    <lineage>
        <taxon>Bacteria</taxon>
        <taxon>Pseudomonadati</taxon>
        <taxon>Pseudomonadota</taxon>
        <taxon>Betaproteobacteria</taxon>
        <taxon>Burkholderiales</taxon>
        <taxon>Burkholderiaceae</taxon>
        <taxon>Paraburkholderia</taxon>
    </lineage>
</organism>
<dbReference type="Pfam" id="PF13610">
    <property type="entry name" value="DDE_Tnp_IS240"/>
    <property type="match status" value="1"/>
</dbReference>
<feature type="domain" description="DDE" evidence="1">
    <location>
        <begin position="2"/>
        <end position="63"/>
    </location>
</feature>
<evidence type="ECO:0000313" key="2">
    <source>
        <dbReference type="EMBL" id="NPT47150.1"/>
    </source>
</evidence>
<gene>
    <name evidence="2" type="ORF">GNZ12_38845</name>
</gene>
<proteinExistence type="predicted"/>
<dbReference type="InterPro" id="IPR032874">
    <property type="entry name" value="DDE_dom"/>
</dbReference>
<comment type="caution">
    <text evidence="2">The sequence shown here is derived from an EMBL/GenBank/DDBJ whole genome shotgun (WGS) entry which is preliminary data.</text>
</comment>
<keyword evidence="3" id="KW-1185">Reference proteome</keyword>
<protein>
    <submittedName>
        <fullName evidence="2">DDE-type integrase/transposase/recombinase</fullName>
    </submittedName>
</protein>
<dbReference type="EMBL" id="WOEY01000156">
    <property type="protein sequence ID" value="NPT47150.1"/>
    <property type="molecule type" value="Genomic_DNA"/>
</dbReference>
<accession>A0ABX2C293</accession>
<evidence type="ECO:0000259" key="1">
    <source>
        <dbReference type="Pfam" id="PF13610"/>
    </source>
</evidence>
<sequence length="87" mass="9932">MKADGLPPEGAKDKFSKDRNKLIEQHHRHIKYGTDVMLCFKRFRRAATTISGVELICRIRKGQFDLPKLGLKDTAAHAVWNAILSDR</sequence>
<evidence type="ECO:0000313" key="3">
    <source>
        <dbReference type="Proteomes" id="UP000652198"/>
    </source>
</evidence>
<reference evidence="2 3" key="1">
    <citation type="submission" date="2019-11" db="EMBL/GenBank/DDBJ databases">
        <title>Metabolism of dissolved organic matter in forest soils.</title>
        <authorList>
            <person name="Cyle K.T."/>
            <person name="Wilhelm R.C."/>
            <person name="Martinez C.E."/>
        </authorList>
    </citation>
    <scope>NUCLEOTIDE SEQUENCE [LARGE SCALE GENOMIC DNA]</scope>
    <source>
        <strain evidence="2 3">1N</strain>
    </source>
</reference>
<name>A0ABX2C293_9BURK</name>